<feature type="region of interest" description="Disordered" evidence="1">
    <location>
        <begin position="939"/>
        <end position="974"/>
    </location>
</feature>
<dbReference type="EMBL" id="JANVFO010000024">
    <property type="protein sequence ID" value="KAJ3732469.1"/>
    <property type="molecule type" value="Genomic_DNA"/>
</dbReference>
<dbReference type="Proteomes" id="UP001176059">
    <property type="component" value="Unassembled WGS sequence"/>
</dbReference>
<sequence length="1683" mass="188184">MLTGSENFQWFLQLEAEEEGDEEFEGSGDEEEEDPGFPPKFIVWKLFPALSYVSYRLSAWPSLIRSFNGTFYASQLPYKQSFTLPNFLDVPAAFQCSREFEADENPDELLLGFLHELSEKGSEYSFLDVYSVYCRRGKEAAIIKCIREDIANETSNIHLSSERVHCTDDMYTLGAGRTSSAIFGTTFRSLFGQSGHPWLLSPEQIATMPPSSDWVFSAGELVTVVNPVSTEAIVDVARDGGTEVARTVVLVPNTYLRKKISVGNTVEIVARGKTLRRAVTTGLKNNNISTVKWDHIPVVGLRGSVTELDDDANVACVVFGCFEAVLQIHVKSIQSIASGSSTREQWVDYDFIRRANFYMTVVQLPRFRLNDSQQLPPLSPSTNSKMDTSLLTMRKNSRSSDCQFVRSSRFQLSILVHVRNDVKLVIVIMTAAMNRQTRSNGPPDPGPTLSQVEKNRRKRKVNVQAKDSATKAKTQKHANAETMQKSPQKRPNEGKKKLVRVKMKTRISASDKGSIFETNGSDNNSYSPSPPRPIRSSMRLPELSDDESASRTPKRIERKASKVASHQVESVSARNPIKPVPAKSVATAKSSNSRNPIQPAKNVVAPTKPSKLTPTAPKHSEGVLLRHAMDPGSTAPIAPTEPSKSVPSAPQSPSSPPSPSPASVAEQETELLETHRDDDQDLCTRAAQVDQDGAIGIWNNLHKNLSVIAAASLAVPYEDSNRMRRLARSYVWKNEPSTHARLCAVAHSDWSEILVQNLLDENEDMDLWSAAAMDNEEIASRIYAEAEDMYYNAARGIAGQDLPRTEFDYRALLRSHDSYTYESIRNSAHIQWQELIESNSAPNYPECLSPAPSPAPISPIPSSAASNGFTPPSPSPPSPPIFPPARIPPFTEGLVDYSSDADTQETGDSHEGDEAGPTGEVDAASYAKFTVDFMDDDGVEEEEANSEEDVGAGEANDDEDDEDEDAEGKPGRLSKKFRARLDEVHDQYRASVLEAAKEERKDIQACWRYLEEGLRAPRSLNWWNAFKAWWAVHGDVQQESRQSLTDWNQFLREKYMEVLQSRLSENDINDPEARSRAMKPEVDWYRDQMDSYFTSAKDSGQMRNTVKQIMRPLGALARKINDTTGYHIFSFLISTATDRSGCSLSAFLAGDDQAKIAKETFQSKIIDQIRDLESYVRLVELDSRHVTAELSALMSQTKRNIVNGRREDKKDWEKRLLHLIFEYDIKICLGDDLPTDCKVNLNNFLNKAWIYKIRVSNWAAGRFPKYHVHNIADMTTQEVRELVTPQKDELEREYNIQTWRLNEETAPPVQGVPFVLERWPDDDQELNIEDQGEVPLVIDTNNEVLVSVADVQSWQTAVGQRAPVPHKRRRNVTSPPKAKLKLSLFASDSEEESEASTLDSQQVHLPAHQHDRRILTPTSKQIPPPVPQPDCRNPPARSKQLLPPIPERDCRNPPSTSSLNREARDPKRGHRNVPLGLKPSLVPNPRQIVTPAPVPIPVPPRAPIPLRAVSTLKPVPVPSQAPNLWHDHRFPSKPVPVPPNPQNKRRTLLELTPAPSLQNQLHHQLLSSDNSGVKRKQQRSAEGEVLFIYACHMFYCYYHLVELLHPPNGLNLHQNGTSSGTDPMGGLTRPWTDPTTGLTRWIVLMTGLTRYGLAEEIPWVWIDPEGGLTREVPGVLLGQSKSG</sequence>
<keyword evidence="3" id="KW-1185">Reference proteome</keyword>
<organism evidence="2 3">
    <name type="scientific">Lentinula guzmanii</name>
    <dbReference type="NCBI Taxonomy" id="2804957"/>
    <lineage>
        <taxon>Eukaryota</taxon>
        <taxon>Fungi</taxon>
        <taxon>Dikarya</taxon>
        <taxon>Basidiomycota</taxon>
        <taxon>Agaricomycotina</taxon>
        <taxon>Agaricomycetes</taxon>
        <taxon>Agaricomycetidae</taxon>
        <taxon>Agaricales</taxon>
        <taxon>Marasmiineae</taxon>
        <taxon>Omphalotaceae</taxon>
        <taxon>Lentinula</taxon>
    </lineage>
</organism>
<feature type="compositionally biased region" description="Polar residues" evidence="1">
    <location>
        <begin position="587"/>
        <end position="596"/>
    </location>
</feature>
<feature type="compositionally biased region" description="Low complexity" evidence="1">
    <location>
        <begin position="642"/>
        <end position="652"/>
    </location>
</feature>
<feature type="compositionally biased region" description="Pro residues" evidence="1">
    <location>
        <begin position="871"/>
        <end position="887"/>
    </location>
</feature>
<feature type="region of interest" description="Disordered" evidence="1">
    <location>
        <begin position="1357"/>
        <end position="1379"/>
    </location>
</feature>
<feature type="region of interest" description="Disordered" evidence="1">
    <location>
        <begin position="846"/>
        <end position="921"/>
    </location>
</feature>
<feature type="region of interest" description="Disordered" evidence="1">
    <location>
        <begin position="1414"/>
        <end position="1486"/>
    </location>
</feature>
<name>A0AA38JH04_9AGAR</name>
<proteinExistence type="predicted"/>
<evidence type="ECO:0000313" key="3">
    <source>
        <dbReference type="Proteomes" id="UP001176059"/>
    </source>
</evidence>
<comment type="caution">
    <text evidence="2">The sequence shown here is derived from an EMBL/GenBank/DDBJ whole genome shotgun (WGS) entry which is preliminary data.</text>
</comment>
<feature type="compositionally biased region" description="Acidic residues" evidence="1">
    <location>
        <begin position="939"/>
        <end position="966"/>
    </location>
</feature>
<protein>
    <submittedName>
        <fullName evidence="2">Uncharacterized protein</fullName>
    </submittedName>
</protein>
<gene>
    <name evidence="2" type="ORF">DFJ43DRAFT_1039329</name>
</gene>
<reference evidence="2" key="2">
    <citation type="journal article" date="2023" name="Proc. Natl. Acad. Sci. U.S.A.">
        <title>A global phylogenomic analysis of the shiitake genus Lentinula.</title>
        <authorList>
            <person name="Sierra-Patev S."/>
            <person name="Min B."/>
            <person name="Naranjo-Ortiz M."/>
            <person name="Looney B."/>
            <person name="Konkel Z."/>
            <person name="Slot J.C."/>
            <person name="Sakamoto Y."/>
            <person name="Steenwyk J.L."/>
            <person name="Rokas A."/>
            <person name="Carro J."/>
            <person name="Camarero S."/>
            <person name="Ferreira P."/>
            <person name="Molpeceres G."/>
            <person name="Ruiz-Duenas F.J."/>
            <person name="Serrano A."/>
            <person name="Henrissat B."/>
            <person name="Drula E."/>
            <person name="Hughes K.W."/>
            <person name="Mata J.L."/>
            <person name="Ishikawa N.K."/>
            <person name="Vargas-Isla R."/>
            <person name="Ushijima S."/>
            <person name="Smith C.A."/>
            <person name="Donoghue J."/>
            <person name="Ahrendt S."/>
            <person name="Andreopoulos W."/>
            <person name="He G."/>
            <person name="LaButti K."/>
            <person name="Lipzen A."/>
            <person name="Ng V."/>
            <person name="Riley R."/>
            <person name="Sandor L."/>
            <person name="Barry K."/>
            <person name="Martinez A.T."/>
            <person name="Xiao Y."/>
            <person name="Gibbons J.G."/>
            <person name="Terashima K."/>
            <person name="Grigoriev I.V."/>
            <person name="Hibbett D."/>
        </authorList>
    </citation>
    <scope>NUCLEOTIDE SEQUENCE</scope>
    <source>
        <strain evidence="2">ET3784</strain>
    </source>
</reference>
<evidence type="ECO:0000256" key="1">
    <source>
        <dbReference type="SAM" id="MobiDB-lite"/>
    </source>
</evidence>
<accession>A0AA38JH04</accession>
<reference evidence="2" key="1">
    <citation type="submission" date="2022-08" db="EMBL/GenBank/DDBJ databases">
        <authorList>
            <consortium name="DOE Joint Genome Institute"/>
            <person name="Min B."/>
            <person name="Sierra-Patev S."/>
            <person name="Naranjo-Ortiz M."/>
            <person name="Looney B."/>
            <person name="Konkel Z."/>
            <person name="Slot J.C."/>
            <person name="Sakamoto Y."/>
            <person name="Steenwyk J.L."/>
            <person name="Rokas A."/>
            <person name="Carro J."/>
            <person name="Camarero S."/>
            <person name="Ferreira P."/>
            <person name="Molpeceres G."/>
            <person name="Ruiz-duenas F.J."/>
            <person name="Serrano A."/>
            <person name="Henrissat B."/>
            <person name="Drula E."/>
            <person name="Hughes K.W."/>
            <person name="Mata J.L."/>
            <person name="Ishikawa N.K."/>
            <person name="Vargas-Isla R."/>
            <person name="Ushijima S."/>
            <person name="Smith C.A."/>
            <person name="Ahrendt S."/>
            <person name="Andreopoulos W."/>
            <person name="He G."/>
            <person name="LaButti K."/>
            <person name="Lipzen A."/>
            <person name="Ng V."/>
            <person name="Riley R."/>
            <person name="Sandor L."/>
            <person name="Barry K."/>
            <person name="Martinez A.T."/>
            <person name="Xiao Y."/>
            <person name="Gibbons J.G."/>
            <person name="Terashima K."/>
            <person name="Hibbett D.S."/>
            <person name="Grigoriev I.V."/>
        </authorList>
    </citation>
    <scope>NUCLEOTIDE SEQUENCE</scope>
    <source>
        <strain evidence="2">ET3784</strain>
    </source>
</reference>
<evidence type="ECO:0000313" key="2">
    <source>
        <dbReference type="EMBL" id="KAJ3732469.1"/>
    </source>
</evidence>
<feature type="region of interest" description="Disordered" evidence="1">
    <location>
        <begin position="436"/>
        <end position="669"/>
    </location>
</feature>